<evidence type="ECO:0000313" key="8">
    <source>
        <dbReference type="Proteomes" id="UP000031278"/>
    </source>
</evidence>
<organism evidence="7 8">
    <name type="scientific">Photobacterium gaetbulicola</name>
    <dbReference type="NCBI Taxonomy" id="1295392"/>
    <lineage>
        <taxon>Bacteria</taxon>
        <taxon>Pseudomonadati</taxon>
        <taxon>Pseudomonadota</taxon>
        <taxon>Gammaproteobacteria</taxon>
        <taxon>Vibrionales</taxon>
        <taxon>Vibrionaceae</taxon>
        <taxon>Photobacterium</taxon>
    </lineage>
</organism>
<dbReference type="GO" id="GO:0005886">
    <property type="term" value="C:plasma membrane"/>
    <property type="evidence" value="ECO:0007669"/>
    <property type="project" value="UniProtKB-SubCell"/>
</dbReference>
<keyword evidence="3 5" id="KW-1133">Transmembrane helix</keyword>
<keyword evidence="4 5" id="KW-0472">Membrane</keyword>
<feature type="transmembrane region" description="Helical" evidence="5">
    <location>
        <begin position="507"/>
        <end position="531"/>
    </location>
</feature>
<dbReference type="Proteomes" id="UP000031278">
    <property type="component" value="Unassembled WGS sequence"/>
</dbReference>
<evidence type="ECO:0000259" key="6">
    <source>
        <dbReference type="PROSITE" id="PS50928"/>
    </source>
</evidence>
<feature type="transmembrane region" description="Helical" evidence="5">
    <location>
        <begin position="592"/>
        <end position="616"/>
    </location>
</feature>
<comment type="similarity">
    <text evidence="5">Belongs to the binding-protein-dependent transport system permease family.</text>
</comment>
<feature type="transmembrane region" description="Helical" evidence="5">
    <location>
        <begin position="543"/>
        <end position="566"/>
    </location>
</feature>
<dbReference type="Pfam" id="PF00528">
    <property type="entry name" value="BPD_transp_1"/>
    <property type="match status" value="1"/>
</dbReference>
<dbReference type="CDD" id="cd06261">
    <property type="entry name" value="TM_PBP2"/>
    <property type="match status" value="1"/>
</dbReference>
<evidence type="ECO:0000256" key="5">
    <source>
        <dbReference type="RuleBase" id="RU363032"/>
    </source>
</evidence>
<dbReference type="GO" id="GO:0055085">
    <property type="term" value="P:transmembrane transport"/>
    <property type="evidence" value="ECO:0007669"/>
    <property type="project" value="InterPro"/>
</dbReference>
<evidence type="ECO:0000256" key="4">
    <source>
        <dbReference type="ARBA" id="ARBA00023136"/>
    </source>
</evidence>
<evidence type="ECO:0000256" key="3">
    <source>
        <dbReference type="ARBA" id="ARBA00022989"/>
    </source>
</evidence>
<dbReference type="PANTHER" id="PTHR42727:SF1">
    <property type="entry name" value="PHOSPHATE TRANSPORT SYSTEM PERMEASE"/>
    <property type="match status" value="1"/>
</dbReference>
<evidence type="ECO:0000256" key="2">
    <source>
        <dbReference type="ARBA" id="ARBA00022692"/>
    </source>
</evidence>
<proteinExistence type="inferred from homology"/>
<sequence>MMAKAGAILMGESPGRKVKDKLARYGVTAGGIFVLITLILIFFYLLYVILPIFSSVKVTPQQQFSTAFTDKTADVRISDNNDYLFRLAADGSLSLISLDPSSGSDVLGTVALLDGNVASIGRTLPADRLYALGGESGEVLIAKPVLSGVSGDHALALDYPLGSKLIELDPKGQPIVRLAASVRDKQAIILGITADGRARAALFSETSNVLGGNGSDWQSSFFAISGLPGTVEDIVVTPDARTAYVLSDGYLYVVAFGTASGWVREVVAIEPGGSQAQQLALLSGANSLLISHSDQSLSQWFEIRKDGKRTMVRARDFAVGDSPVAMLIPEHTRKGFFALQQDGQLSAFYTTINGAIYRDRFFTEELPQQLVISPRADRLVALHGNDWHVFTVENPHPEIGFASLWQKIWYEGYPEPDFVWQSTSASDEFEPKLSLVPLVFGTLKAAIYGLVFAVPLALAGAIYTAYFMSSRMRGIVKPTVELMEALPTVILGFLAGIWLAPIVESHLVGMLALVVMFPLGMLLAGIGWALLPVGWRSRIPSGFHVLLLMPVIVLIAYVCFDLSPWLEQIWFAGDVRAYLSDEWGIGYDQRNALVVGIAMGIAVVPTIFSIAEDAIFSVPGHLTSGSLALGATHWQTLTRVVLLTASPGIFSAIMMGLGRAVGETMIVLMATGNTPVMDWNILEGMRTLSATIAIEMPESEVGSSHYRVMFLAAFVLFVFTFLFNTVAELVRQRLREKYSSL</sequence>
<reference evidence="7 8" key="1">
    <citation type="submission" date="2014-12" db="EMBL/GenBank/DDBJ databases">
        <title>Genome sequencing of Photobacterium gaetbulicola AD005a.</title>
        <authorList>
            <person name="Adrian T.G.S."/>
            <person name="Chan K.G."/>
        </authorList>
    </citation>
    <scope>NUCLEOTIDE SEQUENCE [LARGE SCALE GENOMIC DNA]</scope>
    <source>
        <strain evidence="7 8">AD005a</strain>
    </source>
</reference>
<accession>A0A0B9FT21</accession>
<feature type="transmembrane region" description="Helical" evidence="5">
    <location>
        <begin position="706"/>
        <end position="727"/>
    </location>
</feature>
<feature type="transmembrane region" description="Helical" evidence="5">
    <location>
        <begin position="480"/>
        <end position="501"/>
    </location>
</feature>
<dbReference type="Gene3D" id="2.130.10.10">
    <property type="entry name" value="YVTN repeat-like/Quinoprotein amine dehydrogenase"/>
    <property type="match status" value="1"/>
</dbReference>
<feature type="transmembrane region" description="Helical" evidence="5">
    <location>
        <begin position="637"/>
        <end position="657"/>
    </location>
</feature>
<comment type="subcellular location">
    <subcellularLocation>
        <location evidence="1 5">Cell membrane</location>
        <topology evidence="1 5">Multi-pass membrane protein</topology>
    </subcellularLocation>
</comment>
<gene>
    <name evidence="7" type="ORF">RJ45_24605</name>
</gene>
<dbReference type="Gene3D" id="1.10.3720.10">
    <property type="entry name" value="MetI-like"/>
    <property type="match status" value="1"/>
</dbReference>
<dbReference type="InterPro" id="IPR015943">
    <property type="entry name" value="WD40/YVTN_repeat-like_dom_sf"/>
</dbReference>
<keyword evidence="2 5" id="KW-0812">Transmembrane</keyword>
<name>A0A0B9FT21_9GAMM</name>
<dbReference type="SUPFAM" id="SSF82171">
    <property type="entry name" value="DPP6 N-terminal domain-like"/>
    <property type="match status" value="1"/>
</dbReference>
<protein>
    <submittedName>
        <fullName evidence="7">Phosphate ABC transporter permease</fullName>
    </submittedName>
</protein>
<evidence type="ECO:0000313" key="7">
    <source>
        <dbReference type="EMBL" id="KHT59164.1"/>
    </source>
</evidence>
<dbReference type="SUPFAM" id="SSF161098">
    <property type="entry name" value="MetI-like"/>
    <property type="match status" value="2"/>
</dbReference>
<dbReference type="PROSITE" id="PS50928">
    <property type="entry name" value="ABC_TM1"/>
    <property type="match status" value="1"/>
</dbReference>
<comment type="caution">
    <text evidence="7">The sequence shown here is derived from an EMBL/GenBank/DDBJ whole genome shotgun (WGS) entry which is preliminary data.</text>
</comment>
<dbReference type="RefSeq" id="WP_039469124.1">
    <property type="nucleotide sequence ID" value="NZ_JWLZ01000214.1"/>
</dbReference>
<dbReference type="PANTHER" id="PTHR42727">
    <property type="entry name" value="PHOSPHATE TRANSPORT SYSTEM PERMEASE PROTEIN"/>
    <property type="match status" value="1"/>
</dbReference>
<dbReference type="AlphaFoldDB" id="A0A0B9FT21"/>
<keyword evidence="5" id="KW-0813">Transport</keyword>
<dbReference type="EMBL" id="JWLZ01000214">
    <property type="protein sequence ID" value="KHT59164.1"/>
    <property type="molecule type" value="Genomic_DNA"/>
</dbReference>
<feature type="transmembrane region" description="Helical" evidence="5">
    <location>
        <begin position="445"/>
        <end position="468"/>
    </location>
</feature>
<dbReference type="InterPro" id="IPR000515">
    <property type="entry name" value="MetI-like"/>
</dbReference>
<feature type="domain" description="ABC transmembrane type-1" evidence="6">
    <location>
        <begin position="439"/>
        <end position="727"/>
    </location>
</feature>
<evidence type="ECO:0000256" key="1">
    <source>
        <dbReference type="ARBA" id="ARBA00004651"/>
    </source>
</evidence>
<dbReference type="InterPro" id="IPR035906">
    <property type="entry name" value="MetI-like_sf"/>
</dbReference>
<feature type="transmembrane region" description="Helical" evidence="5">
    <location>
        <begin position="25"/>
        <end position="50"/>
    </location>
</feature>